<dbReference type="EMBL" id="APND01000006">
    <property type="protein sequence ID" value="MES1930787.1"/>
    <property type="molecule type" value="Genomic_DNA"/>
</dbReference>
<evidence type="ECO:0000313" key="2">
    <source>
        <dbReference type="Proteomes" id="UP001460888"/>
    </source>
</evidence>
<protein>
    <submittedName>
        <fullName evidence="1">Cytoplasmic protein</fullName>
    </submittedName>
</protein>
<comment type="caution">
    <text evidence="1">The sequence shown here is derived from an EMBL/GenBank/DDBJ whole genome shotgun (WGS) entry which is preliminary data.</text>
</comment>
<evidence type="ECO:0000313" key="1">
    <source>
        <dbReference type="EMBL" id="MES1930787.1"/>
    </source>
</evidence>
<gene>
    <name evidence="1" type="ORF">SADO_16128</name>
</gene>
<sequence length="123" mass="14067">MRDLDNLFAGLARSRFRSRFKLGRREAAYLEKRGLKTVREHADKFVAERLAPAHPTNDGRQTPMRNHPVFIAQHATGTCCRGCLARWHGLPRDVELTGQEQQYVVDVIERWLRGQARAGADSQ</sequence>
<dbReference type="InterPro" id="IPR020378">
    <property type="entry name" value="DUF4186"/>
</dbReference>
<organism evidence="1 2">
    <name type="scientific">Salinisphaera dokdonensis CL-ES53</name>
    <dbReference type="NCBI Taxonomy" id="1304272"/>
    <lineage>
        <taxon>Bacteria</taxon>
        <taxon>Pseudomonadati</taxon>
        <taxon>Pseudomonadota</taxon>
        <taxon>Gammaproteobacteria</taxon>
        <taxon>Salinisphaerales</taxon>
        <taxon>Salinisphaeraceae</taxon>
        <taxon>Salinisphaera</taxon>
    </lineage>
</organism>
<accession>A0ABV2B4H4</accession>
<reference evidence="1 2" key="1">
    <citation type="submission" date="2013-03" db="EMBL/GenBank/DDBJ databases">
        <title>Salinisphaera dokdonensis CL-ES53 Genome Sequencing.</title>
        <authorList>
            <person name="Li C."/>
            <person name="Lai Q."/>
            <person name="Shao Z."/>
        </authorList>
    </citation>
    <scope>NUCLEOTIDE SEQUENCE [LARGE SCALE GENOMIC DNA]</scope>
    <source>
        <strain evidence="1 2">CL-ES53</strain>
    </source>
</reference>
<dbReference type="RefSeq" id="WP_353113334.1">
    <property type="nucleotide sequence ID" value="NZ_APND01000006.1"/>
</dbReference>
<dbReference type="Pfam" id="PF13811">
    <property type="entry name" value="DUF4186"/>
    <property type="match status" value="1"/>
</dbReference>
<name>A0ABV2B4H4_9GAMM</name>
<dbReference type="Proteomes" id="UP001460888">
    <property type="component" value="Unassembled WGS sequence"/>
</dbReference>
<proteinExistence type="predicted"/>
<keyword evidence="2" id="KW-1185">Reference proteome</keyword>